<dbReference type="Pfam" id="PF04082">
    <property type="entry name" value="Fungal_trans"/>
    <property type="match status" value="1"/>
</dbReference>
<dbReference type="GO" id="GO:0008270">
    <property type="term" value="F:zinc ion binding"/>
    <property type="evidence" value="ECO:0007669"/>
    <property type="project" value="InterPro"/>
</dbReference>
<evidence type="ECO:0000256" key="3">
    <source>
        <dbReference type="SAM" id="MobiDB-lite"/>
    </source>
</evidence>
<gene>
    <name evidence="5" type="ORF">C8A03DRAFT_17836</name>
</gene>
<evidence type="ECO:0000256" key="1">
    <source>
        <dbReference type="ARBA" id="ARBA00004123"/>
    </source>
</evidence>
<dbReference type="Proteomes" id="UP001303760">
    <property type="component" value="Unassembled WGS sequence"/>
</dbReference>
<dbReference type="GO" id="GO:0005634">
    <property type="term" value="C:nucleus"/>
    <property type="evidence" value="ECO:0007669"/>
    <property type="project" value="UniProtKB-SubCell"/>
</dbReference>
<keyword evidence="6" id="KW-1185">Reference proteome</keyword>
<dbReference type="CDD" id="cd12148">
    <property type="entry name" value="fungal_TF_MHR"/>
    <property type="match status" value="1"/>
</dbReference>
<accession>A0AAN7C548</accession>
<evidence type="ECO:0000313" key="6">
    <source>
        <dbReference type="Proteomes" id="UP001303760"/>
    </source>
</evidence>
<feature type="domain" description="Xylanolytic transcriptional activator regulatory" evidence="4">
    <location>
        <begin position="144"/>
        <end position="315"/>
    </location>
</feature>
<proteinExistence type="predicted"/>
<dbReference type="AlphaFoldDB" id="A0AAN7C548"/>
<sequence length="650" mass="72042">YPCNHCTRRRRPEECVFGSPPAPASSSSSSHRQLDVLAPTATTAPTAPMALTCPTDDLRSSSRPPDNKHSALAESFGYFEHSNTNTMALLRNWDLSDVGTMVRDQSMSPSIFEKVKRDFERMPQRGVLDFLVQYHVRELNWMKHIIHGTTFLYRYQKWWISNDPLSVADVEFAVLILRICAYAAQFLPSPTNRVETVSGISLNDIRRICSDVADSLADTCALLDPKGSLVRVQHIMYASLKASCEGRTDQFWDGIVSACRAALKAGIHTDATVPGYYGAQKLEQELNRRTFCSLYVLDSHLSRQLDRFPILPNDLVANTIPRMRLAPDLGEMHPDPNAPEPFTERLMQVQLGRFWRSQTREPYDPTQAEQRYEKFVAEYLPTLPPAFALQPDTKWDSHLPKLTMQRQLLHIAIFDSVCWNFRPLLLLPPDHVANLPAYKRVLLRSQKRRMCLAALKELEAVSTLHSLFGGSQTRFAAIIFNSFEAAIALLCLCTHPDCPFDLGEDDNEILGLKVPGLTQSRMLEAAEEALARLRSLAEGSEMAAAGAQIIAQMTAQLSVKGVSPKPDQSSSSLGPSTPTSATSLRTSAWSMCANPSAVLGDEAGFWASLEGCDVGTGPMTGSTAAPTTVVPEDFNSYFGLQLHNAGFFMP</sequence>
<reference evidence="5" key="2">
    <citation type="submission" date="2023-05" db="EMBL/GenBank/DDBJ databases">
        <authorList>
            <consortium name="Lawrence Berkeley National Laboratory"/>
            <person name="Steindorff A."/>
            <person name="Hensen N."/>
            <person name="Bonometti L."/>
            <person name="Westerberg I."/>
            <person name="Brannstrom I.O."/>
            <person name="Guillou S."/>
            <person name="Cros-Aarteil S."/>
            <person name="Calhoun S."/>
            <person name="Haridas S."/>
            <person name="Kuo A."/>
            <person name="Mondo S."/>
            <person name="Pangilinan J."/>
            <person name="Riley R."/>
            <person name="Labutti K."/>
            <person name="Andreopoulos B."/>
            <person name="Lipzen A."/>
            <person name="Chen C."/>
            <person name="Yanf M."/>
            <person name="Daum C."/>
            <person name="Ng V."/>
            <person name="Clum A."/>
            <person name="Ohm R."/>
            <person name="Martin F."/>
            <person name="Silar P."/>
            <person name="Natvig D."/>
            <person name="Lalanne C."/>
            <person name="Gautier V."/>
            <person name="Ament-Velasquez S.L."/>
            <person name="Kruys A."/>
            <person name="Hutchinson M.I."/>
            <person name="Powell A.J."/>
            <person name="Barry K."/>
            <person name="Miller A.N."/>
            <person name="Grigoriev I.V."/>
            <person name="Debuchy R."/>
            <person name="Gladieux P."/>
            <person name="Thoren M.H."/>
            <person name="Johannesson H."/>
        </authorList>
    </citation>
    <scope>NUCLEOTIDE SEQUENCE</scope>
    <source>
        <strain evidence="5">CBS 532.94</strain>
    </source>
</reference>
<dbReference type="InterPro" id="IPR007219">
    <property type="entry name" value="XnlR_reg_dom"/>
</dbReference>
<dbReference type="GO" id="GO:0003677">
    <property type="term" value="F:DNA binding"/>
    <property type="evidence" value="ECO:0007669"/>
    <property type="project" value="InterPro"/>
</dbReference>
<comment type="caution">
    <text evidence="5">The sequence shown here is derived from an EMBL/GenBank/DDBJ whole genome shotgun (WGS) entry which is preliminary data.</text>
</comment>
<evidence type="ECO:0000256" key="2">
    <source>
        <dbReference type="ARBA" id="ARBA00023242"/>
    </source>
</evidence>
<reference evidence="5" key="1">
    <citation type="journal article" date="2023" name="Mol. Phylogenet. Evol.">
        <title>Genome-scale phylogeny and comparative genomics of the fungal order Sordariales.</title>
        <authorList>
            <person name="Hensen N."/>
            <person name="Bonometti L."/>
            <person name="Westerberg I."/>
            <person name="Brannstrom I.O."/>
            <person name="Guillou S."/>
            <person name="Cros-Aarteil S."/>
            <person name="Calhoun S."/>
            <person name="Haridas S."/>
            <person name="Kuo A."/>
            <person name="Mondo S."/>
            <person name="Pangilinan J."/>
            <person name="Riley R."/>
            <person name="LaButti K."/>
            <person name="Andreopoulos B."/>
            <person name="Lipzen A."/>
            <person name="Chen C."/>
            <person name="Yan M."/>
            <person name="Daum C."/>
            <person name="Ng V."/>
            <person name="Clum A."/>
            <person name="Steindorff A."/>
            <person name="Ohm R.A."/>
            <person name="Martin F."/>
            <person name="Silar P."/>
            <person name="Natvig D.O."/>
            <person name="Lalanne C."/>
            <person name="Gautier V."/>
            <person name="Ament-Velasquez S.L."/>
            <person name="Kruys A."/>
            <person name="Hutchinson M.I."/>
            <person name="Powell A.J."/>
            <person name="Barry K."/>
            <person name="Miller A.N."/>
            <person name="Grigoriev I.V."/>
            <person name="Debuchy R."/>
            <person name="Gladieux P."/>
            <person name="Hiltunen Thoren M."/>
            <person name="Johannesson H."/>
        </authorList>
    </citation>
    <scope>NUCLEOTIDE SEQUENCE</scope>
    <source>
        <strain evidence="5">CBS 532.94</strain>
    </source>
</reference>
<feature type="region of interest" description="Disordered" evidence="3">
    <location>
        <begin position="12"/>
        <end position="33"/>
    </location>
</feature>
<feature type="region of interest" description="Disordered" evidence="3">
    <location>
        <begin position="561"/>
        <end position="581"/>
    </location>
</feature>
<dbReference type="EMBL" id="MU860269">
    <property type="protein sequence ID" value="KAK4235420.1"/>
    <property type="molecule type" value="Genomic_DNA"/>
</dbReference>
<dbReference type="InterPro" id="IPR050613">
    <property type="entry name" value="Sec_Metabolite_Reg"/>
</dbReference>
<feature type="compositionally biased region" description="Low complexity" evidence="3">
    <location>
        <begin position="569"/>
        <end position="581"/>
    </location>
</feature>
<protein>
    <recommendedName>
        <fullName evidence="4">Xylanolytic transcriptional activator regulatory domain-containing protein</fullName>
    </recommendedName>
</protein>
<evidence type="ECO:0000259" key="4">
    <source>
        <dbReference type="Pfam" id="PF04082"/>
    </source>
</evidence>
<keyword evidence="2" id="KW-0539">Nucleus</keyword>
<name>A0AAN7C548_9PEZI</name>
<dbReference type="PANTHER" id="PTHR31001">
    <property type="entry name" value="UNCHARACTERIZED TRANSCRIPTIONAL REGULATORY PROTEIN"/>
    <property type="match status" value="1"/>
</dbReference>
<organism evidence="5 6">
    <name type="scientific">Achaetomium macrosporum</name>
    <dbReference type="NCBI Taxonomy" id="79813"/>
    <lineage>
        <taxon>Eukaryota</taxon>
        <taxon>Fungi</taxon>
        <taxon>Dikarya</taxon>
        <taxon>Ascomycota</taxon>
        <taxon>Pezizomycotina</taxon>
        <taxon>Sordariomycetes</taxon>
        <taxon>Sordariomycetidae</taxon>
        <taxon>Sordariales</taxon>
        <taxon>Chaetomiaceae</taxon>
        <taxon>Achaetomium</taxon>
    </lineage>
</organism>
<dbReference type="PANTHER" id="PTHR31001:SF87">
    <property type="entry name" value="COL-21"/>
    <property type="match status" value="1"/>
</dbReference>
<feature type="non-terminal residue" evidence="5">
    <location>
        <position position="1"/>
    </location>
</feature>
<dbReference type="GO" id="GO:0006351">
    <property type="term" value="P:DNA-templated transcription"/>
    <property type="evidence" value="ECO:0007669"/>
    <property type="project" value="InterPro"/>
</dbReference>
<evidence type="ECO:0000313" key="5">
    <source>
        <dbReference type="EMBL" id="KAK4235420.1"/>
    </source>
</evidence>
<comment type="subcellular location">
    <subcellularLocation>
        <location evidence="1">Nucleus</location>
    </subcellularLocation>
</comment>